<reference evidence="3" key="1">
    <citation type="submission" date="2023-10" db="EMBL/GenBank/DDBJ databases">
        <authorList>
            <person name="Chen Y."/>
            <person name="Shah S."/>
            <person name="Dougan E. K."/>
            <person name="Thang M."/>
            <person name="Chan C."/>
        </authorList>
    </citation>
    <scope>NUCLEOTIDE SEQUENCE [LARGE SCALE GENOMIC DNA]</scope>
</reference>
<keyword evidence="2" id="KW-0812">Transmembrane</keyword>
<keyword evidence="4" id="KW-1185">Reference proteome</keyword>
<feature type="compositionally biased region" description="Low complexity" evidence="1">
    <location>
        <begin position="206"/>
        <end position="230"/>
    </location>
</feature>
<evidence type="ECO:0000313" key="3">
    <source>
        <dbReference type="EMBL" id="CAK0809575.1"/>
    </source>
</evidence>
<evidence type="ECO:0000256" key="2">
    <source>
        <dbReference type="SAM" id="Phobius"/>
    </source>
</evidence>
<evidence type="ECO:0000256" key="1">
    <source>
        <dbReference type="SAM" id="MobiDB-lite"/>
    </source>
</evidence>
<feature type="region of interest" description="Disordered" evidence="1">
    <location>
        <begin position="201"/>
        <end position="231"/>
    </location>
</feature>
<keyword evidence="2" id="KW-1133">Transmembrane helix</keyword>
<feature type="transmembrane region" description="Helical" evidence="2">
    <location>
        <begin position="69"/>
        <end position="92"/>
    </location>
</feature>
<feature type="non-terminal residue" evidence="3">
    <location>
        <position position="533"/>
    </location>
</feature>
<dbReference type="EMBL" id="CAUYUJ010004446">
    <property type="protein sequence ID" value="CAK0809575.1"/>
    <property type="molecule type" value="Genomic_DNA"/>
</dbReference>
<protein>
    <submittedName>
        <fullName evidence="3">Uncharacterized protein</fullName>
    </submittedName>
</protein>
<proteinExistence type="predicted"/>
<feature type="transmembrane region" description="Helical" evidence="2">
    <location>
        <begin position="104"/>
        <end position="124"/>
    </location>
</feature>
<name>A0ABN9QWS4_9DINO</name>
<comment type="caution">
    <text evidence="3">The sequence shown here is derived from an EMBL/GenBank/DDBJ whole genome shotgun (WGS) entry which is preliminary data.</text>
</comment>
<gene>
    <name evidence="3" type="ORF">PCOR1329_LOCUS14797</name>
</gene>
<dbReference type="Proteomes" id="UP001189429">
    <property type="component" value="Unassembled WGS sequence"/>
</dbReference>
<accession>A0ABN9QWS4</accession>
<sequence>MTSPTPATTWWLPSAHRSTRSARFSAACEFACRAVLIGQPPEGQGVMMLTRKGRVINAGMNSLSEARKVTAYLCKILCNLALIGAVLFMAFMVGSRHVHVQAKLVVIPALLLTAVLIGMCLYGSRPRKDCGSDFRQQFNVADLCVASYSRVDTWGCCRRVRRGHLRLCFGKFYPDNLALQEGLPQGTPNVGCLVPVATMGPSKAGETSTSRQQKQEQRQTAQRTATGRSQDGLSPMTTCVLAFLGLFGGIYEVVAVGKSTQEYNDSVCLAKVKGCDWEVPNVMQMSRVPGEANPPRDFHDPERSSGCNAEGEYCKTYWRPITYCSLDPSINPGIEVQVKLTCKELDKILNVIHRESEKHDGHKKAGVVYKILQEFSIQTMAVSGMPRGGLVSLVPGLKLIRIGSQTTGESQQLNHSGGVDFERLRSRCEQEEGAYQGAVRFVFHKDPDTVPLQDSDCDQLQQACEAEEFGPQFNGWWPPSRLFMPDKRRTVCFFKPDWVTLLGGNIYWHEMDAFEEGLTCHGVPGHSVRISDP</sequence>
<evidence type="ECO:0000313" key="4">
    <source>
        <dbReference type="Proteomes" id="UP001189429"/>
    </source>
</evidence>
<organism evidence="3 4">
    <name type="scientific">Prorocentrum cordatum</name>
    <dbReference type="NCBI Taxonomy" id="2364126"/>
    <lineage>
        <taxon>Eukaryota</taxon>
        <taxon>Sar</taxon>
        <taxon>Alveolata</taxon>
        <taxon>Dinophyceae</taxon>
        <taxon>Prorocentrales</taxon>
        <taxon>Prorocentraceae</taxon>
        <taxon>Prorocentrum</taxon>
    </lineage>
</organism>
<keyword evidence="2" id="KW-0472">Membrane</keyword>